<comment type="similarity">
    <text evidence="2">Belongs to the major facilitator superfamily. Sugar transporter (TC 2.A.1.1) family.</text>
</comment>
<evidence type="ECO:0000256" key="1">
    <source>
        <dbReference type="ARBA" id="ARBA00004141"/>
    </source>
</evidence>
<evidence type="ECO:0000256" key="2">
    <source>
        <dbReference type="ARBA" id="ARBA00010992"/>
    </source>
</evidence>
<evidence type="ECO:0000256" key="7">
    <source>
        <dbReference type="SAM" id="Phobius"/>
    </source>
</evidence>
<evidence type="ECO:0000256" key="3">
    <source>
        <dbReference type="ARBA" id="ARBA00022448"/>
    </source>
</evidence>
<feature type="transmembrane region" description="Helical" evidence="7">
    <location>
        <begin position="43"/>
        <end position="62"/>
    </location>
</feature>
<evidence type="ECO:0000313" key="9">
    <source>
        <dbReference type="EMBL" id="MER2490501.1"/>
    </source>
</evidence>
<feature type="transmembrane region" description="Helical" evidence="7">
    <location>
        <begin position="98"/>
        <end position="120"/>
    </location>
</feature>
<dbReference type="InterPro" id="IPR050814">
    <property type="entry name" value="Myo-inositol_Transporter"/>
</dbReference>
<evidence type="ECO:0000259" key="8">
    <source>
        <dbReference type="PROSITE" id="PS50850"/>
    </source>
</evidence>
<keyword evidence="10" id="KW-1185">Reference proteome</keyword>
<dbReference type="InterPro" id="IPR036259">
    <property type="entry name" value="MFS_trans_sf"/>
</dbReference>
<feature type="domain" description="Major facilitator superfamily (MFS) profile" evidence="8">
    <location>
        <begin position="7"/>
        <end position="454"/>
    </location>
</feature>
<organism evidence="9 10">
    <name type="scientific">Catenovulum sediminis</name>
    <dbReference type="NCBI Taxonomy" id="1740262"/>
    <lineage>
        <taxon>Bacteria</taxon>
        <taxon>Pseudomonadati</taxon>
        <taxon>Pseudomonadota</taxon>
        <taxon>Gammaproteobacteria</taxon>
        <taxon>Alteromonadales</taxon>
        <taxon>Alteromonadaceae</taxon>
        <taxon>Catenovulum</taxon>
    </lineage>
</organism>
<accession>A0ABV1RC55</accession>
<feature type="transmembrane region" description="Helical" evidence="7">
    <location>
        <begin position="160"/>
        <end position="181"/>
    </location>
</feature>
<dbReference type="Gene3D" id="1.20.1250.20">
    <property type="entry name" value="MFS general substrate transporter like domains"/>
    <property type="match status" value="1"/>
</dbReference>
<dbReference type="InterPro" id="IPR020846">
    <property type="entry name" value="MFS_dom"/>
</dbReference>
<feature type="transmembrane region" description="Helical" evidence="7">
    <location>
        <begin position="305"/>
        <end position="329"/>
    </location>
</feature>
<evidence type="ECO:0000256" key="6">
    <source>
        <dbReference type="ARBA" id="ARBA00023136"/>
    </source>
</evidence>
<dbReference type="SUPFAM" id="SSF103473">
    <property type="entry name" value="MFS general substrate transporter"/>
    <property type="match status" value="1"/>
</dbReference>
<feature type="transmembrane region" description="Helical" evidence="7">
    <location>
        <begin position="362"/>
        <end position="388"/>
    </location>
</feature>
<reference evidence="9 10" key="1">
    <citation type="submission" date="2024-06" db="EMBL/GenBank/DDBJ databases">
        <authorList>
            <person name="Chen R.Y."/>
        </authorList>
    </citation>
    <scope>NUCLEOTIDE SEQUENCE [LARGE SCALE GENOMIC DNA]</scope>
    <source>
        <strain evidence="9 10">D2</strain>
    </source>
</reference>
<dbReference type="EMBL" id="JBELOE010000059">
    <property type="protein sequence ID" value="MER2490501.1"/>
    <property type="molecule type" value="Genomic_DNA"/>
</dbReference>
<dbReference type="InterPro" id="IPR003663">
    <property type="entry name" value="Sugar/inositol_transpt"/>
</dbReference>
<keyword evidence="6 7" id="KW-0472">Membrane</keyword>
<name>A0ABV1RC55_9ALTE</name>
<dbReference type="PRINTS" id="PR00171">
    <property type="entry name" value="SUGRTRNSPORT"/>
</dbReference>
<evidence type="ECO:0000256" key="5">
    <source>
        <dbReference type="ARBA" id="ARBA00022989"/>
    </source>
</evidence>
<dbReference type="PANTHER" id="PTHR48020:SF12">
    <property type="entry name" value="PROTON MYO-INOSITOL COTRANSPORTER"/>
    <property type="match status" value="1"/>
</dbReference>
<feature type="transmembrane region" description="Helical" evidence="7">
    <location>
        <begin position="132"/>
        <end position="154"/>
    </location>
</feature>
<dbReference type="PROSITE" id="PS50850">
    <property type="entry name" value="MFS"/>
    <property type="match status" value="1"/>
</dbReference>
<sequence>MPKLLLWSITVAVAGFLFGFDTAVISGAEQKVQALWNLSPFDHGLLIVSSALWGTVLGALGGSYPCDKFGRKPTLIFIGILYALSAFGSAMAQDPYTFAVLRFIGGIGVGISSVAVPAYISEVAPAKRRGQLVALYQFQIVFGILVALISNYFISGLADWDWRLMLGIETVPALIYLLFVLRVPESPRWLALHRNDIAQCRRILTEIGEENVEHIIDEIKLSKSSSQDVNKAKSALNELESHNVDQEVTDIIKEKQSEPSSLFSGTYRLPILLAFLIAFFNQLSGINFILYYAPRVFSMAGLDASASLLSSAGVGVVNLVFTMLGLWLIDRAGRKNLMYIGSVGYIISLAVVAWAFSSGTGGALVVFFVFMFIASHAIGQGAVIWVFISEVFPNAVRAKGQALGSGTHWVFAALISLLMPTALAAFDASTVFYFFTAMMVLQLIWVKFMMPETKGKTLEDLATELRR</sequence>
<feature type="transmembrane region" description="Helical" evidence="7">
    <location>
        <begin position="432"/>
        <end position="450"/>
    </location>
</feature>
<keyword evidence="3" id="KW-0813">Transport</keyword>
<protein>
    <submittedName>
        <fullName evidence="9">MFS transporter</fullName>
    </submittedName>
</protein>
<feature type="transmembrane region" description="Helical" evidence="7">
    <location>
        <begin position="271"/>
        <end position="293"/>
    </location>
</feature>
<proteinExistence type="inferred from homology"/>
<dbReference type="PROSITE" id="PS00216">
    <property type="entry name" value="SUGAR_TRANSPORT_1"/>
    <property type="match status" value="1"/>
</dbReference>
<feature type="transmembrane region" description="Helical" evidence="7">
    <location>
        <begin position="74"/>
        <end position="92"/>
    </location>
</feature>
<evidence type="ECO:0000313" key="10">
    <source>
        <dbReference type="Proteomes" id="UP001467690"/>
    </source>
</evidence>
<keyword evidence="5 7" id="KW-1133">Transmembrane helix</keyword>
<gene>
    <name evidence="9" type="ORF">ABS311_01205</name>
</gene>
<feature type="transmembrane region" description="Helical" evidence="7">
    <location>
        <begin position="336"/>
        <end position="356"/>
    </location>
</feature>
<dbReference type="PROSITE" id="PS00217">
    <property type="entry name" value="SUGAR_TRANSPORT_2"/>
    <property type="match status" value="1"/>
</dbReference>
<dbReference type="InterPro" id="IPR005828">
    <property type="entry name" value="MFS_sugar_transport-like"/>
</dbReference>
<dbReference type="PANTHER" id="PTHR48020">
    <property type="entry name" value="PROTON MYO-INOSITOL COTRANSPORTER"/>
    <property type="match status" value="1"/>
</dbReference>
<evidence type="ECO:0000256" key="4">
    <source>
        <dbReference type="ARBA" id="ARBA00022692"/>
    </source>
</evidence>
<comment type="caution">
    <text evidence="9">The sequence shown here is derived from an EMBL/GenBank/DDBJ whole genome shotgun (WGS) entry which is preliminary data.</text>
</comment>
<dbReference type="Proteomes" id="UP001467690">
    <property type="component" value="Unassembled WGS sequence"/>
</dbReference>
<comment type="subcellular location">
    <subcellularLocation>
        <location evidence="1">Membrane</location>
        <topology evidence="1">Multi-pass membrane protein</topology>
    </subcellularLocation>
</comment>
<dbReference type="RefSeq" id="WP_143869996.1">
    <property type="nucleotide sequence ID" value="NZ_CP041660.1"/>
</dbReference>
<dbReference type="InterPro" id="IPR005829">
    <property type="entry name" value="Sugar_transporter_CS"/>
</dbReference>
<feature type="transmembrane region" description="Helical" evidence="7">
    <location>
        <begin position="409"/>
        <end position="426"/>
    </location>
</feature>
<keyword evidence="4 7" id="KW-0812">Transmembrane</keyword>
<dbReference type="Pfam" id="PF00083">
    <property type="entry name" value="Sugar_tr"/>
    <property type="match status" value="1"/>
</dbReference>